<dbReference type="EMBL" id="JBANQN010000001">
    <property type="protein sequence ID" value="KAK6803389.1"/>
    <property type="molecule type" value="Genomic_DNA"/>
</dbReference>
<dbReference type="Proteomes" id="UP001371456">
    <property type="component" value="Unassembled WGS sequence"/>
</dbReference>
<protein>
    <submittedName>
        <fullName evidence="1">Uncharacterized protein</fullName>
    </submittedName>
</protein>
<accession>A0AAN8U4L4</accession>
<dbReference type="AlphaFoldDB" id="A0AAN8U4L4"/>
<keyword evidence="2" id="KW-1185">Reference proteome</keyword>
<sequence>MYHLINDNLSNPHGKVDNIHRVSNYANRVIAVIGSNQSVFRRSNSNWRHSRILLGFRLNKGTRSYSINANVASDVRNHSTSIEAQVNEKSFDRFYIQGGLNLKRLVIDIIESGKDIAKVEEEVRTDVNDESCVNVKHPDNSHWHNT</sequence>
<gene>
    <name evidence="1" type="ORF">RDI58_001173</name>
</gene>
<organism evidence="1 2">
    <name type="scientific">Solanum bulbocastanum</name>
    <name type="common">Wild potato</name>
    <dbReference type="NCBI Taxonomy" id="147425"/>
    <lineage>
        <taxon>Eukaryota</taxon>
        <taxon>Viridiplantae</taxon>
        <taxon>Streptophyta</taxon>
        <taxon>Embryophyta</taxon>
        <taxon>Tracheophyta</taxon>
        <taxon>Spermatophyta</taxon>
        <taxon>Magnoliopsida</taxon>
        <taxon>eudicotyledons</taxon>
        <taxon>Gunneridae</taxon>
        <taxon>Pentapetalae</taxon>
        <taxon>asterids</taxon>
        <taxon>lamiids</taxon>
        <taxon>Solanales</taxon>
        <taxon>Solanaceae</taxon>
        <taxon>Solanoideae</taxon>
        <taxon>Solaneae</taxon>
        <taxon>Solanum</taxon>
    </lineage>
</organism>
<reference evidence="1 2" key="1">
    <citation type="submission" date="2024-02" db="EMBL/GenBank/DDBJ databases">
        <title>de novo genome assembly of Solanum bulbocastanum strain 11H21.</title>
        <authorList>
            <person name="Hosaka A.J."/>
        </authorList>
    </citation>
    <scope>NUCLEOTIDE SEQUENCE [LARGE SCALE GENOMIC DNA]</scope>
    <source>
        <tissue evidence="1">Young leaves</tissue>
    </source>
</reference>
<proteinExistence type="predicted"/>
<evidence type="ECO:0000313" key="2">
    <source>
        <dbReference type="Proteomes" id="UP001371456"/>
    </source>
</evidence>
<comment type="caution">
    <text evidence="1">The sequence shown here is derived from an EMBL/GenBank/DDBJ whole genome shotgun (WGS) entry which is preliminary data.</text>
</comment>
<evidence type="ECO:0000313" key="1">
    <source>
        <dbReference type="EMBL" id="KAK6803389.1"/>
    </source>
</evidence>
<name>A0AAN8U4L4_SOLBU</name>